<evidence type="ECO:0000313" key="7">
    <source>
        <dbReference type="EMBL" id="KAF3886410.1"/>
    </source>
</evidence>
<dbReference type="PANTHER" id="PTHR10465">
    <property type="entry name" value="TRANSMEMBRANE GTPASE FZO1"/>
    <property type="match status" value="1"/>
</dbReference>
<keyword evidence="8" id="KW-1185">Reference proteome</keyword>
<dbReference type="AlphaFoldDB" id="A0A8S9T1W5"/>
<evidence type="ECO:0000256" key="5">
    <source>
        <dbReference type="ARBA" id="ARBA00023136"/>
    </source>
</evidence>
<evidence type="ECO:0000256" key="4">
    <source>
        <dbReference type="ARBA" id="ARBA00023134"/>
    </source>
</evidence>
<evidence type="ECO:0000259" key="6">
    <source>
        <dbReference type="Pfam" id="PF00350"/>
    </source>
</evidence>
<feature type="domain" description="Dynamin N-terminal" evidence="6">
    <location>
        <begin position="64"/>
        <end position="238"/>
    </location>
</feature>
<proteinExistence type="predicted"/>
<dbReference type="PANTHER" id="PTHR10465:SF0">
    <property type="entry name" value="SARCALUMENIN"/>
    <property type="match status" value="1"/>
</dbReference>
<dbReference type="Pfam" id="PF00350">
    <property type="entry name" value="Dynamin_N"/>
    <property type="match status" value="1"/>
</dbReference>
<keyword evidence="2" id="KW-0547">Nucleotide-binding</keyword>
<dbReference type="SUPFAM" id="SSF52540">
    <property type="entry name" value="P-loop containing nucleoside triphosphate hydrolases"/>
    <property type="match status" value="1"/>
</dbReference>
<gene>
    <name evidence="7" type="ORF">DA73_0400013680</name>
</gene>
<dbReference type="Proteomes" id="UP000029738">
    <property type="component" value="Unassembled WGS sequence"/>
</dbReference>
<dbReference type="Gene3D" id="3.40.50.300">
    <property type="entry name" value="P-loop containing nucleotide triphosphate hydrolases"/>
    <property type="match status" value="1"/>
</dbReference>
<protein>
    <submittedName>
        <fullName evidence="7">Dynamin family protein</fullName>
    </submittedName>
</protein>
<name>A0A8S9T1W5_9CYAN</name>
<dbReference type="GO" id="GO:0003924">
    <property type="term" value="F:GTPase activity"/>
    <property type="evidence" value="ECO:0007669"/>
    <property type="project" value="InterPro"/>
</dbReference>
<dbReference type="GO" id="GO:0005525">
    <property type="term" value="F:GTP binding"/>
    <property type="evidence" value="ECO:0007669"/>
    <property type="project" value="UniProtKB-KW"/>
</dbReference>
<comment type="caution">
    <text evidence="7">The sequence shown here is derived from an EMBL/GenBank/DDBJ whole genome shotgun (WGS) entry which is preliminary data.</text>
</comment>
<keyword evidence="3" id="KW-0378">Hydrolase</keyword>
<dbReference type="GO" id="GO:0016020">
    <property type="term" value="C:membrane"/>
    <property type="evidence" value="ECO:0007669"/>
    <property type="project" value="UniProtKB-SubCell"/>
</dbReference>
<evidence type="ECO:0000256" key="2">
    <source>
        <dbReference type="ARBA" id="ARBA00022741"/>
    </source>
</evidence>
<evidence type="ECO:0000256" key="3">
    <source>
        <dbReference type="ARBA" id="ARBA00022801"/>
    </source>
</evidence>
<reference evidence="7" key="2">
    <citation type="submission" date="2019-11" db="EMBL/GenBank/DDBJ databases">
        <title>Improved Assembly of Tolypothrix boutellei genome.</title>
        <authorList>
            <person name="Sarangi A.N."/>
            <person name="Mukherjee M."/>
            <person name="Ghosh S."/>
            <person name="Singh D."/>
            <person name="Das A."/>
            <person name="Kant S."/>
            <person name="Prusty A."/>
            <person name="Tripathy S."/>
        </authorList>
    </citation>
    <scope>NUCLEOTIDE SEQUENCE</scope>
    <source>
        <strain evidence="7">VB521301</strain>
    </source>
</reference>
<accession>A0A8S9T1W5</accession>
<dbReference type="EMBL" id="JHEG04000001">
    <property type="protein sequence ID" value="KAF3886410.1"/>
    <property type="molecule type" value="Genomic_DNA"/>
</dbReference>
<keyword evidence="4" id="KW-0342">GTP-binding</keyword>
<dbReference type="InterPro" id="IPR045063">
    <property type="entry name" value="Dynamin_N"/>
</dbReference>
<comment type="subcellular location">
    <subcellularLocation>
        <location evidence="1">Membrane</location>
    </subcellularLocation>
</comment>
<organism evidence="7 8">
    <name type="scientific">Tolypothrix bouteillei VB521301</name>
    <dbReference type="NCBI Taxonomy" id="1479485"/>
    <lineage>
        <taxon>Bacteria</taxon>
        <taxon>Bacillati</taxon>
        <taxon>Cyanobacteriota</taxon>
        <taxon>Cyanophyceae</taxon>
        <taxon>Nostocales</taxon>
        <taxon>Tolypothrichaceae</taxon>
        <taxon>Tolypothrix</taxon>
    </lineage>
</organism>
<dbReference type="InterPro" id="IPR027417">
    <property type="entry name" value="P-loop_NTPase"/>
</dbReference>
<dbReference type="InterPro" id="IPR027094">
    <property type="entry name" value="Mitofusin_fam"/>
</dbReference>
<sequence length="770" mass="88395">MDWKTASSYYEARLTEALNVQRYAINLANLPQAEVPSQLKEILLQEAEPARRQLERLRKREFRIAVVGLEKAGKSTFINAWLECDLLPAKGGRCTFTTTQIYSVQNDTEQKLEVQAKTEEQFINLLNELQKVNAQEDINTIRNNEITLQQVRREGNRIFPFTRLEDIKESLKKYVADEKYAHAVLEARLYTNKLAQAEGIVFYDVPGLDSGLAKHVDEAKAMLSDCDAVILVQRFTSLREKELEIIKFTELGDKNITVADKLFVFLSRIDSLGSAEALKTHIEEASQDWFKRARLPQERIVYGSAGAYLLLNGLAGEQTKFEIGDAGNIQAQLQRLTGINDEEALNKQATGIPIIKEKIFNYINKERVLILKKRCEASIKTILNTSEEIYNLVRKRYSENPEEAKRFEEDRKRILFSEWWNNKWEQKKAELQKFYDSSVTNNSLDNLTANSATSLAKFKDRYLEIVASEIQKLREEAFRKKDIIFAANSYPQFDRMKANFAWREDLYGDISKLLSSIARQLALELKDEALTLVEYMTNLLWGSKQVKERLIAQSEEYFLSKLENSLSVLFLRFARPVAEVLIRAPLNSDARDKIAKSLGVDIEIVDNYYTGEELAFQVLKRYAKYGHQLLCNRTIRQQVLGVTGVGTTIVNVASEIQLPQDDVIFEVETDINAFEEYLRAAIFEAAGFEQYCIQELKGLIDTFREKQGTWMGIALNEWLQGNPLLLAEIPPELRSQESHLEVSERLRQLSTALKKTRIQEVQLNSVLVEV</sequence>
<evidence type="ECO:0000313" key="8">
    <source>
        <dbReference type="Proteomes" id="UP000029738"/>
    </source>
</evidence>
<reference evidence="7" key="1">
    <citation type="journal article" date="2015" name="Genome Announc.">
        <title>Draft Genome Sequence of Tolypothrix boutellei Strain VB521301.</title>
        <authorList>
            <person name="Chandrababunaidu M.M."/>
            <person name="Singh D."/>
            <person name="Sen D."/>
            <person name="Bhan S."/>
            <person name="Das S."/>
            <person name="Gupta A."/>
            <person name="Adhikary S.P."/>
            <person name="Tripathy S."/>
        </authorList>
    </citation>
    <scope>NUCLEOTIDE SEQUENCE</scope>
    <source>
        <strain evidence="7">VB521301</strain>
    </source>
</reference>
<evidence type="ECO:0000256" key="1">
    <source>
        <dbReference type="ARBA" id="ARBA00004370"/>
    </source>
</evidence>
<keyword evidence="5" id="KW-0472">Membrane</keyword>